<dbReference type="AlphaFoldDB" id="A0A9W6WSD5"/>
<dbReference type="GO" id="GO:0044877">
    <property type="term" value="F:protein-containing complex binding"/>
    <property type="evidence" value="ECO:0007669"/>
    <property type="project" value="TreeGrafter"/>
</dbReference>
<comment type="caution">
    <text evidence="1">The sequence shown here is derived from an EMBL/GenBank/DDBJ whole genome shotgun (WGS) entry which is preliminary data.</text>
</comment>
<gene>
    <name evidence="1" type="ORF">Plil01_000551100</name>
</gene>
<proteinExistence type="predicted"/>
<dbReference type="InterPro" id="IPR050866">
    <property type="entry name" value="CNG_cation_channel"/>
</dbReference>
<dbReference type="SUPFAM" id="SSF81324">
    <property type="entry name" value="Voltage-gated potassium channels"/>
    <property type="match status" value="1"/>
</dbReference>
<keyword evidence="2" id="KW-1185">Reference proteome</keyword>
<reference evidence="1" key="1">
    <citation type="submission" date="2023-04" db="EMBL/GenBank/DDBJ databases">
        <title>Phytophthora lilii NBRC 32176.</title>
        <authorList>
            <person name="Ichikawa N."/>
            <person name="Sato H."/>
            <person name="Tonouchi N."/>
        </authorList>
    </citation>
    <scope>NUCLEOTIDE SEQUENCE</scope>
    <source>
        <strain evidence="1">NBRC 32176</strain>
    </source>
</reference>
<protein>
    <submittedName>
        <fullName evidence="1">Unnamed protein product</fullName>
    </submittedName>
</protein>
<dbReference type="PANTHER" id="PTHR45638:SF11">
    <property type="entry name" value="CYCLIC NUCLEOTIDE-GATED CATION CHANNEL SUBUNIT A"/>
    <property type="match status" value="1"/>
</dbReference>
<dbReference type="GO" id="GO:0005221">
    <property type="term" value="F:intracellularly cyclic nucleotide-activated monoatomic cation channel activity"/>
    <property type="evidence" value="ECO:0007669"/>
    <property type="project" value="InterPro"/>
</dbReference>
<dbReference type="PANTHER" id="PTHR45638">
    <property type="entry name" value="CYCLIC NUCLEOTIDE-GATED CATION CHANNEL SUBUNIT A"/>
    <property type="match status" value="1"/>
</dbReference>
<dbReference type="Gene3D" id="1.10.287.70">
    <property type="match status" value="1"/>
</dbReference>
<evidence type="ECO:0000313" key="2">
    <source>
        <dbReference type="Proteomes" id="UP001165083"/>
    </source>
</evidence>
<name>A0A9W6WSD5_9STRA</name>
<evidence type="ECO:0000313" key="1">
    <source>
        <dbReference type="EMBL" id="GMF15807.1"/>
    </source>
</evidence>
<organism evidence="1 2">
    <name type="scientific">Phytophthora lilii</name>
    <dbReference type="NCBI Taxonomy" id="2077276"/>
    <lineage>
        <taxon>Eukaryota</taxon>
        <taxon>Sar</taxon>
        <taxon>Stramenopiles</taxon>
        <taxon>Oomycota</taxon>
        <taxon>Peronosporomycetes</taxon>
        <taxon>Peronosporales</taxon>
        <taxon>Peronosporaceae</taxon>
        <taxon>Phytophthora</taxon>
    </lineage>
</organism>
<dbReference type="EMBL" id="BSXW01000231">
    <property type="protein sequence ID" value="GMF15807.1"/>
    <property type="molecule type" value="Genomic_DNA"/>
</dbReference>
<dbReference type="OrthoDB" id="421226at2759"/>
<sequence length="179" mass="20604">MFLDVFGLTLRPKLPSQVFFSSFVTKKTVFGENHWLPSEHLEHGSNILQYMASLYWSFGLMSASSEPEFSKTTAQCFFSVVTMTTGFFLFAYVIGNFTDIIELTSSETKEFNAKMGAVRQMLDHFRMPEHSRNVLRHFFCLSISTLSHRNTFLSTPSTFIIDRYTPRAPQVHDRKSEVS</sequence>
<dbReference type="Proteomes" id="UP001165083">
    <property type="component" value="Unassembled WGS sequence"/>
</dbReference>
<accession>A0A9W6WSD5</accession>